<dbReference type="InterPro" id="IPR036513">
    <property type="entry name" value="STAS_dom_sf"/>
</dbReference>
<dbReference type="PROSITE" id="PS50801">
    <property type="entry name" value="STAS"/>
    <property type="match status" value="1"/>
</dbReference>
<dbReference type="InterPro" id="IPR002645">
    <property type="entry name" value="STAS_dom"/>
</dbReference>
<feature type="domain" description="STAS" evidence="1">
    <location>
        <begin position="4"/>
        <end position="135"/>
    </location>
</feature>
<dbReference type="CDD" id="cd07043">
    <property type="entry name" value="STAS_anti-anti-sigma_factors"/>
    <property type="match status" value="1"/>
</dbReference>
<dbReference type="EMBL" id="VSSQ01036448">
    <property type="protein sequence ID" value="MPM88939.1"/>
    <property type="molecule type" value="Genomic_DNA"/>
</dbReference>
<sequence length="171" mass="19208">MKESDLLISHRDGVYFVKVCGRANFEYAVPLRELAMTLDHFKCVRMDMSECLAMDSTFMGVLSMIGLKAKKTGAQVELANASDFLTKLLRDLGVVKLFDFVTGDNSVGTAEYNQAGRKSDLLTTAETVTEAHETLVRADEANADKFDQVIEFTKQDVERLRKKKEEDRKGK</sequence>
<name>A0A645DI11_9ZZZZ</name>
<evidence type="ECO:0000259" key="1">
    <source>
        <dbReference type="PROSITE" id="PS50801"/>
    </source>
</evidence>
<dbReference type="Pfam" id="PF01740">
    <property type="entry name" value="STAS"/>
    <property type="match status" value="1"/>
</dbReference>
<organism evidence="2">
    <name type="scientific">bioreactor metagenome</name>
    <dbReference type="NCBI Taxonomy" id="1076179"/>
    <lineage>
        <taxon>unclassified sequences</taxon>
        <taxon>metagenomes</taxon>
        <taxon>ecological metagenomes</taxon>
    </lineage>
</organism>
<evidence type="ECO:0000313" key="2">
    <source>
        <dbReference type="EMBL" id="MPM88939.1"/>
    </source>
</evidence>
<dbReference type="SUPFAM" id="SSF52091">
    <property type="entry name" value="SpoIIaa-like"/>
    <property type="match status" value="1"/>
</dbReference>
<gene>
    <name evidence="2" type="ORF">SDC9_136043</name>
</gene>
<protein>
    <recommendedName>
        <fullName evidence="1">STAS domain-containing protein</fullName>
    </recommendedName>
</protein>
<reference evidence="2" key="1">
    <citation type="submission" date="2019-08" db="EMBL/GenBank/DDBJ databases">
        <authorList>
            <person name="Kucharzyk K."/>
            <person name="Murdoch R.W."/>
            <person name="Higgins S."/>
            <person name="Loffler F."/>
        </authorList>
    </citation>
    <scope>NUCLEOTIDE SEQUENCE</scope>
</reference>
<dbReference type="Gene3D" id="3.30.750.24">
    <property type="entry name" value="STAS domain"/>
    <property type="match status" value="1"/>
</dbReference>
<proteinExistence type="predicted"/>
<accession>A0A645DI11</accession>
<comment type="caution">
    <text evidence="2">The sequence shown here is derived from an EMBL/GenBank/DDBJ whole genome shotgun (WGS) entry which is preliminary data.</text>
</comment>
<dbReference type="AlphaFoldDB" id="A0A645DI11"/>